<evidence type="ECO:0000313" key="2">
    <source>
        <dbReference type="EMBL" id="KAF9586592.1"/>
    </source>
</evidence>
<reference evidence="2" key="1">
    <citation type="journal article" date="2020" name="Fungal Divers.">
        <title>Resolving the Mortierellaceae phylogeny through synthesis of multi-gene phylogenetics and phylogenomics.</title>
        <authorList>
            <person name="Vandepol N."/>
            <person name="Liber J."/>
            <person name="Desiro A."/>
            <person name="Na H."/>
            <person name="Kennedy M."/>
            <person name="Barry K."/>
            <person name="Grigoriev I.V."/>
            <person name="Miller A.N."/>
            <person name="O'Donnell K."/>
            <person name="Stajich J.E."/>
            <person name="Bonito G."/>
        </authorList>
    </citation>
    <scope>NUCLEOTIDE SEQUENCE</scope>
    <source>
        <strain evidence="2">KOD1015</strain>
    </source>
</reference>
<evidence type="ECO:0000313" key="3">
    <source>
        <dbReference type="Proteomes" id="UP000780801"/>
    </source>
</evidence>
<dbReference type="Proteomes" id="UP000780801">
    <property type="component" value="Unassembled WGS sequence"/>
</dbReference>
<evidence type="ECO:0000259" key="1">
    <source>
        <dbReference type="PROSITE" id="PS50004"/>
    </source>
</evidence>
<dbReference type="Pfam" id="PF00168">
    <property type="entry name" value="C2"/>
    <property type="match status" value="1"/>
</dbReference>
<gene>
    <name evidence="2" type="ORF">BGW38_001563</name>
</gene>
<dbReference type="EMBL" id="JAABOA010000015">
    <property type="protein sequence ID" value="KAF9586592.1"/>
    <property type="molecule type" value="Genomic_DNA"/>
</dbReference>
<comment type="caution">
    <text evidence="2">The sequence shown here is derived from an EMBL/GenBank/DDBJ whole genome shotgun (WGS) entry which is preliminary data.</text>
</comment>
<protein>
    <recommendedName>
        <fullName evidence="1">C2 domain-containing protein</fullName>
    </recommendedName>
</protein>
<sequence length="207" mass="22361">MSSLQIIAYGANGLEDVERFGKNDPYARFTVNLDDKNASKKTKTHHDGGKTAVWNDSVVLENLTPEQTILYVDVIDQERGVDEPISFTAIDLHQVFQAPNNHLAATFDLYNEKGKARGEIYLSIYALSPGQPPHEGGSTGRSLAEGRRGQTIIVPKHQANFKKAGNKEGAQDVAVAAGAAALAAGAYALYKNHKADSAVKKAEKREA</sequence>
<dbReference type="PANTHER" id="PTHR47052:SF3">
    <property type="entry name" value="INGRESSION PROTEIN 1"/>
    <property type="match status" value="1"/>
</dbReference>
<keyword evidence="3" id="KW-1185">Reference proteome</keyword>
<dbReference type="PANTHER" id="PTHR47052">
    <property type="entry name" value="CONSERVED SERINE PROLINE-RICH PROTEIN (AFU_ORTHOLOGUE AFUA_2G01790)"/>
    <property type="match status" value="1"/>
</dbReference>
<feature type="domain" description="C2" evidence="1">
    <location>
        <begin position="1"/>
        <end position="105"/>
    </location>
</feature>
<organism evidence="2 3">
    <name type="scientific">Lunasporangiospora selenospora</name>
    <dbReference type="NCBI Taxonomy" id="979761"/>
    <lineage>
        <taxon>Eukaryota</taxon>
        <taxon>Fungi</taxon>
        <taxon>Fungi incertae sedis</taxon>
        <taxon>Mucoromycota</taxon>
        <taxon>Mortierellomycotina</taxon>
        <taxon>Mortierellomycetes</taxon>
        <taxon>Mortierellales</taxon>
        <taxon>Mortierellaceae</taxon>
        <taxon>Lunasporangiospora</taxon>
    </lineage>
</organism>
<dbReference type="AlphaFoldDB" id="A0A9P6G3V8"/>
<dbReference type="SUPFAM" id="SSF49562">
    <property type="entry name" value="C2 domain (Calcium/lipid-binding domain, CaLB)"/>
    <property type="match status" value="1"/>
</dbReference>
<dbReference type="InterPro" id="IPR000008">
    <property type="entry name" value="C2_dom"/>
</dbReference>
<dbReference type="SMART" id="SM00239">
    <property type="entry name" value="C2"/>
    <property type="match status" value="1"/>
</dbReference>
<name>A0A9P6G3V8_9FUNG</name>
<dbReference type="Gene3D" id="2.60.40.150">
    <property type="entry name" value="C2 domain"/>
    <property type="match status" value="1"/>
</dbReference>
<accession>A0A9P6G3V8</accession>
<dbReference type="OrthoDB" id="270970at2759"/>
<dbReference type="PROSITE" id="PS50004">
    <property type="entry name" value="C2"/>
    <property type="match status" value="1"/>
</dbReference>
<dbReference type="InterPro" id="IPR052981">
    <property type="entry name" value="Ingression_C2_domain"/>
</dbReference>
<dbReference type="InterPro" id="IPR035892">
    <property type="entry name" value="C2_domain_sf"/>
</dbReference>
<proteinExistence type="predicted"/>